<evidence type="ECO:0000313" key="2">
    <source>
        <dbReference type="EMBL" id="MEJ8567972.1"/>
    </source>
</evidence>
<keyword evidence="2" id="KW-0575">Peroxidase</keyword>
<dbReference type="RefSeq" id="WP_354695296.1">
    <property type="nucleotide sequence ID" value="NZ_JAZHOG010000006.1"/>
</dbReference>
<dbReference type="NCBIfam" id="TIGR00778">
    <property type="entry name" value="ahpD_dom"/>
    <property type="match status" value="1"/>
</dbReference>
<evidence type="ECO:0000259" key="1">
    <source>
        <dbReference type="Pfam" id="PF02627"/>
    </source>
</evidence>
<dbReference type="Pfam" id="PF02627">
    <property type="entry name" value="CMD"/>
    <property type="match status" value="1"/>
</dbReference>
<gene>
    <name evidence="2" type="ORF">V3330_10080</name>
</gene>
<organism evidence="2 3">
    <name type="scientific">Elongatibacter sediminis</name>
    <dbReference type="NCBI Taxonomy" id="3119006"/>
    <lineage>
        <taxon>Bacteria</taxon>
        <taxon>Pseudomonadati</taxon>
        <taxon>Pseudomonadota</taxon>
        <taxon>Gammaproteobacteria</taxon>
        <taxon>Chromatiales</taxon>
        <taxon>Wenzhouxiangellaceae</taxon>
        <taxon>Elongatibacter</taxon>
    </lineage>
</organism>
<name>A0AAW9R6U8_9GAMM</name>
<dbReference type="GO" id="GO:0051920">
    <property type="term" value="F:peroxiredoxin activity"/>
    <property type="evidence" value="ECO:0007669"/>
    <property type="project" value="InterPro"/>
</dbReference>
<proteinExistence type="predicted"/>
<protein>
    <submittedName>
        <fullName evidence="2">Peroxidase-related enzyme</fullName>
    </submittedName>
</protein>
<sequence>MRLKSLPDDAKVYDLFARRPATFQPFVDVCEKIMRGPSSLTAGQRELIGTFVSALNQCPYCHDVHNEAVKAHGLDAELAKQAKEDLDSAAIDPRLKPLFALVRKSTESAWRVTDADFDAAYEAGWDDDAIQDAVLVACLFNFMNRLVSTLGIEADADYLSGAGSRLRDEGYAGSLEQAIE</sequence>
<dbReference type="InterPro" id="IPR003779">
    <property type="entry name" value="CMD-like"/>
</dbReference>
<dbReference type="SUPFAM" id="SSF69118">
    <property type="entry name" value="AhpD-like"/>
    <property type="match status" value="1"/>
</dbReference>
<dbReference type="PANTHER" id="PTHR35446:SF2">
    <property type="entry name" value="CARBOXYMUCONOLACTONE DECARBOXYLASE-LIKE DOMAIN-CONTAINING PROTEIN"/>
    <property type="match status" value="1"/>
</dbReference>
<dbReference type="EMBL" id="JAZHOG010000006">
    <property type="protein sequence ID" value="MEJ8567972.1"/>
    <property type="molecule type" value="Genomic_DNA"/>
</dbReference>
<dbReference type="Gene3D" id="1.20.1290.10">
    <property type="entry name" value="AhpD-like"/>
    <property type="match status" value="1"/>
</dbReference>
<dbReference type="Proteomes" id="UP001359886">
    <property type="component" value="Unassembled WGS sequence"/>
</dbReference>
<keyword evidence="3" id="KW-1185">Reference proteome</keyword>
<dbReference type="InterPro" id="IPR004675">
    <property type="entry name" value="AhpD_core"/>
</dbReference>
<accession>A0AAW9R6U8</accession>
<keyword evidence="2" id="KW-0560">Oxidoreductase</keyword>
<feature type="domain" description="Carboxymuconolactone decarboxylase-like" evidence="1">
    <location>
        <begin position="20"/>
        <end position="81"/>
    </location>
</feature>
<dbReference type="InterPro" id="IPR010195">
    <property type="entry name" value="Uncharacterised_peroxidase-rel"/>
</dbReference>
<dbReference type="InterPro" id="IPR029032">
    <property type="entry name" value="AhpD-like"/>
</dbReference>
<dbReference type="NCBIfam" id="TIGR01926">
    <property type="entry name" value="peroxid_rel"/>
    <property type="match status" value="1"/>
</dbReference>
<reference evidence="2 3" key="1">
    <citation type="submission" date="2024-02" db="EMBL/GenBank/DDBJ databases">
        <title>A novel Wenzhouxiangellaceae bacterium, isolated from coastal sediments.</title>
        <authorList>
            <person name="Du Z.-J."/>
            <person name="Ye Y.-Q."/>
            <person name="Zhang X.-Y."/>
        </authorList>
    </citation>
    <scope>NUCLEOTIDE SEQUENCE [LARGE SCALE GENOMIC DNA]</scope>
    <source>
        <strain evidence="2 3">CH-27</strain>
    </source>
</reference>
<evidence type="ECO:0000313" key="3">
    <source>
        <dbReference type="Proteomes" id="UP001359886"/>
    </source>
</evidence>
<dbReference type="PANTHER" id="PTHR35446">
    <property type="entry name" value="SI:CH211-175M2.5"/>
    <property type="match status" value="1"/>
</dbReference>
<comment type="caution">
    <text evidence="2">The sequence shown here is derived from an EMBL/GenBank/DDBJ whole genome shotgun (WGS) entry which is preliminary data.</text>
</comment>
<dbReference type="AlphaFoldDB" id="A0AAW9R6U8"/>